<dbReference type="AlphaFoldDB" id="A0A6L3ZJ55"/>
<dbReference type="EMBL" id="WBVQ01000001">
    <property type="protein sequence ID" value="KAB2817639.1"/>
    <property type="molecule type" value="Genomic_DNA"/>
</dbReference>
<evidence type="ECO:0000313" key="3">
    <source>
        <dbReference type="Proteomes" id="UP000484164"/>
    </source>
</evidence>
<evidence type="ECO:0000313" key="2">
    <source>
        <dbReference type="EMBL" id="KAB2817639.1"/>
    </source>
</evidence>
<reference evidence="2 3" key="1">
    <citation type="submission" date="2019-10" db="EMBL/GenBank/DDBJ databases">
        <title>Genome sequence of Phaeocystidibacter marisrubri JCM30614 (type strain).</title>
        <authorList>
            <person name="Bowman J.P."/>
        </authorList>
    </citation>
    <scope>NUCLEOTIDE SEQUENCE [LARGE SCALE GENOMIC DNA]</scope>
    <source>
        <strain evidence="2 3">JCM 30614</strain>
    </source>
</reference>
<dbReference type="Gene3D" id="1.10.390.10">
    <property type="entry name" value="Neutral Protease Domain 2"/>
    <property type="match status" value="1"/>
</dbReference>
<feature type="chain" id="PRO_5026667614" evidence="1">
    <location>
        <begin position="20"/>
        <end position="932"/>
    </location>
</feature>
<keyword evidence="3" id="KW-1185">Reference proteome</keyword>
<comment type="caution">
    <text evidence="2">The sequence shown here is derived from an EMBL/GenBank/DDBJ whole genome shotgun (WGS) entry which is preliminary data.</text>
</comment>
<proteinExistence type="predicted"/>
<feature type="signal peptide" evidence="1">
    <location>
        <begin position="1"/>
        <end position="19"/>
    </location>
</feature>
<name>A0A6L3ZJ55_9FLAO</name>
<accession>A0A6L3ZJ55</accession>
<evidence type="ECO:0000256" key="1">
    <source>
        <dbReference type="SAM" id="SignalP"/>
    </source>
</evidence>
<sequence length="932" mass="107097">MRISALLFPLTLSSTLAVAQSNDTLLNQRIEIWINPDSHEFRVEQSSELYLESGALEAYNDISAWSDPHSHLFQELLNEQDVDLNFAEDWEKGTLIEDSAIRLSFPQASSVRFSISDSKSHFDVPTNAELTVGTVTNSYRFFPPQRQYTGEGIDDHFFAMNRPFFAYSVNNDPQTKPANVNGYTADKPYRSELIIHNSGNYSVVTPDYPGIRTDAEIVSVQRTSEPFFVQSNQLFDFTTTDDEYGTVHWLYHENLPPISMTETVGRLAKYIENLYGDIWPENMNVWVVEDKGALRSRPGLLVVEYSENDAVFESRVIESFIEALYSRVLFVNELKDPWLTVGTAHYHRYDFLATAYPEEKLLGEYSNSLVARFLDVEDLKPTYFHRWLYLYMARQGLDQPLSDSALAFAPLNREAVLKGKAALLLSTIRGYVGEVAFKRGLRRLIETESGTPTGPQEFVAPIRYYSNVELDWVLGDIYSTTKLVDYSLDDVDQCSYMVTADVTNHGEVAIPYATLGYDRDGNPVLEEWHEGHLGSTRIQLHTEYYSKVELDPNGNLPDFDEQDHMRKPTGLFQAVEPLRLNFYTGLDQGKKTQINWLPSLKYNAYDGILLGMVFYNKTLLPKRWEYRIGPEYSTNTGELTGMGSIKYYHPLNSGWLQAFNVGLYGKYFHYDENLAYSRMSPGMNLYIRKSSPRSTVQQSIRLRGVGVQRELKLEDELKPVTETNADYWITDLRYRREEQNVLAPSFLEADLQVSSRFTKVSASFRQRFMLPNRQWLGIRVFAGAFVHNIQPEGQPFFAFGMSGTQDYLYDYSFIGRSDSSGVWSQQFFISDGGFKTSTQVYSDTWLASISTNIPIWKGIGLFGDLGYAGRQQQLYWDYGIRLCIVPDFLEFYFPIQSNLTNHISQPNYISQIRFILNLDQDDIIQRARRGWY</sequence>
<dbReference type="SUPFAM" id="SSF55486">
    <property type="entry name" value="Metalloproteases ('zincins'), catalytic domain"/>
    <property type="match status" value="1"/>
</dbReference>
<dbReference type="InterPro" id="IPR027268">
    <property type="entry name" value="Peptidase_M4/M1_CTD_sf"/>
</dbReference>
<dbReference type="OrthoDB" id="9813075at2"/>
<dbReference type="RefSeq" id="WP_151692328.1">
    <property type="nucleotide sequence ID" value="NZ_BMGX01000002.1"/>
</dbReference>
<gene>
    <name evidence="2" type="ORF">F8C82_04345</name>
</gene>
<organism evidence="2 3">
    <name type="scientific">Phaeocystidibacter marisrubri</name>
    <dbReference type="NCBI Taxonomy" id="1577780"/>
    <lineage>
        <taxon>Bacteria</taxon>
        <taxon>Pseudomonadati</taxon>
        <taxon>Bacteroidota</taxon>
        <taxon>Flavobacteriia</taxon>
        <taxon>Flavobacteriales</taxon>
        <taxon>Phaeocystidibacteraceae</taxon>
        <taxon>Phaeocystidibacter</taxon>
    </lineage>
</organism>
<protein>
    <submittedName>
        <fullName evidence="2">M1 family metallopeptidase</fullName>
    </submittedName>
</protein>
<dbReference type="Proteomes" id="UP000484164">
    <property type="component" value="Unassembled WGS sequence"/>
</dbReference>
<keyword evidence="1" id="KW-0732">Signal</keyword>